<dbReference type="InterPro" id="IPR024079">
    <property type="entry name" value="MetalloPept_cat_dom_sf"/>
</dbReference>
<dbReference type="GO" id="GO:0008237">
    <property type="term" value="F:metallopeptidase activity"/>
    <property type="evidence" value="ECO:0007669"/>
    <property type="project" value="InterPro"/>
</dbReference>
<dbReference type="EMBL" id="MT143993">
    <property type="protein sequence ID" value="QJA45580.1"/>
    <property type="molecule type" value="Genomic_DNA"/>
</dbReference>
<name>A0A6H1ZEG7_9ZZZZ</name>
<evidence type="ECO:0000313" key="1">
    <source>
        <dbReference type="EMBL" id="QJA45580.1"/>
    </source>
</evidence>
<proteinExistence type="predicted"/>
<accession>A0A6H1ZEG7</accession>
<dbReference type="AlphaFoldDB" id="A0A6H1ZEG7"/>
<sequence length="129" mass="15324">MNDKQKKSVADLVRKHRSNLFLDLYRINIGYNETDTCDQCDDINTLACTTTDDRYYSADIKIHPKFWLQNEFDREQTIIHELFHIITSPTSLIALDLLDGKHRIKDQITTEEERMTEHLTRIYSYSLKK</sequence>
<gene>
    <name evidence="1" type="ORF">TM448A00260_0009</name>
</gene>
<organism evidence="1">
    <name type="scientific">viral metagenome</name>
    <dbReference type="NCBI Taxonomy" id="1070528"/>
    <lineage>
        <taxon>unclassified sequences</taxon>
        <taxon>metagenomes</taxon>
        <taxon>organismal metagenomes</taxon>
    </lineage>
</organism>
<dbReference type="Gene3D" id="3.40.390.10">
    <property type="entry name" value="Collagenase (Catalytic Domain)"/>
    <property type="match status" value="1"/>
</dbReference>
<protein>
    <submittedName>
        <fullName evidence="1">Uncharacterized protein</fullName>
    </submittedName>
</protein>
<reference evidence="1" key="1">
    <citation type="submission" date="2020-03" db="EMBL/GenBank/DDBJ databases">
        <title>The deep terrestrial virosphere.</title>
        <authorList>
            <person name="Holmfeldt K."/>
            <person name="Nilsson E."/>
            <person name="Simone D."/>
            <person name="Lopez-Fernandez M."/>
            <person name="Wu X."/>
            <person name="de Brujin I."/>
            <person name="Lundin D."/>
            <person name="Andersson A."/>
            <person name="Bertilsson S."/>
            <person name="Dopson M."/>
        </authorList>
    </citation>
    <scope>NUCLEOTIDE SEQUENCE</scope>
    <source>
        <strain evidence="1">TM448A00260</strain>
    </source>
</reference>